<protein>
    <submittedName>
        <fullName evidence="2">TfuA-like protein</fullName>
    </submittedName>
</protein>
<dbReference type="InterPro" id="IPR012924">
    <property type="entry name" value="TfuA_core"/>
</dbReference>
<dbReference type="Pfam" id="PF07812">
    <property type="entry name" value="TfuA"/>
    <property type="match status" value="1"/>
</dbReference>
<sequence length="466" mass="51143">MPRKYCFVGPSLPEAAELTAGSDIRVLPPVAAGDLMRLGVRGGDTVGIVDGYFHQTGSVRHKEILDLLSRDVNVLGAASMGALRAAELDRFGMKGVGSVYADYRDGRLEADDEVTLLHSPAEEGYRALSEPLVGIRATFAYAVEQEVCDASTTGQLLGILARWPFGRRSYAALPAAGAEAGLDPATVLALQQFCVSHRRDPKRADSLLLLERMRDVSAAELSPHGERPTVNRTSFLYAWQLAARGVGLGEDTARTSELGLLRACQLFADDYPAHHRRIALQALADECASECGEQKPSGTDPQERALRHGEHRGLYRLPANGSRLAFLDQWLKTAQTELSPCEQLTIFLVRAFRTAPGLPWDEPALGLLQEPSTRTAAQRFVRLAWQANDRALKDRPGVDLYSISKTRILDLLAERWDVPPDELELAALDRNFTSVEEAVTAARPFYLFARFNRTAARLRMGIPSTP</sequence>
<evidence type="ECO:0000259" key="1">
    <source>
        <dbReference type="Pfam" id="PF07812"/>
    </source>
</evidence>
<evidence type="ECO:0000313" key="3">
    <source>
        <dbReference type="Proteomes" id="UP001500620"/>
    </source>
</evidence>
<comment type="caution">
    <text evidence="2">The sequence shown here is derived from an EMBL/GenBank/DDBJ whole genome shotgun (WGS) entry which is preliminary data.</text>
</comment>
<accession>A0ABP8D9M0</accession>
<reference evidence="3" key="1">
    <citation type="journal article" date="2019" name="Int. J. Syst. Evol. Microbiol.">
        <title>The Global Catalogue of Microorganisms (GCM) 10K type strain sequencing project: providing services to taxonomists for standard genome sequencing and annotation.</title>
        <authorList>
            <consortium name="The Broad Institute Genomics Platform"/>
            <consortium name="The Broad Institute Genome Sequencing Center for Infectious Disease"/>
            <person name="Wu L."/>
            <person name="Ma J."/>
        </authorList>
    </citation>
    <scope>NUCLEOTIDE SEQUENCE [LARGE SCALE GENOMIC DNA]</scope>
    <source>
        <strain evidence="3">JCM 17441</strain>
    </source>
</reference>
<feature type="domain" description="TfuA-like core" evidence="1">
    <location>
        <begin position="50"/>
        <end position="169"/>
    </location>
</feature>
<dbReference type="RefSeq" id="WP_345128589.1">
    <property type="nucleotide sequence ID" value="NZ_BAABAT010000010.1"/>
</dbReference>
<evidence type="ECO:0000313" key="2">
    <source>
        <dbReference type="EMBL" id="GAA4250588.1"/>
    </source>
</evidence>
<dbReference type="EMBL" id="BAABAT010000010">
    <property type="protein sequence ID" value="GAA4250588.1"/>
    <property type="molecule type" value="Genomic_DNA"/>
</dbReference>
<dbReference type="Proteomes" id="UP001500620">
    <property type="component" value="Unassembled WGS sequence"/>
</dbReference>
<organism evidence="2 3">
    <name type="scientific">Dactylosporangium darangshiense</name>
    <dbReference type="NCBI Taxonomy" id="579108"/>
    <lineage>
        <taxon>Bacteria</taxon>
        <taxon>Bacillati</taxon>
        <taxon>Actinomycetota</taxon>
        <taxon>Actinomycetes</taxon>
        <taxon>Micromonosporales</taxon>
        <taxon>Micromonosporaceae</taxon>
        <taxon>Dactylosporangium</taxon>
    </lineage>
</organism>
<name>A0ABP8D9M0_9ACTN</name>
<gene>
    <name evidence="2" type="ORF">GCM10022255_039810</name>
</gene>
<keyword evidence="3" id="KW-1185">Reference proteome</keyword>
<proteinExistence type="predicted"/>